<dbReference type="RefSeq" id="WP_117315594.1">
    <property type="nucleotide sequence ID" value="NZ_QQSW01000003.1"/>
</dbReference>
<dbReference type="AlphaFoldDB" id="A0A4R2KTF6"/>
<feature type="transmembrane region" description="Helical" evidence="8">
    <location>
        <begin position="174"/>
        <end position="192"/>
    </location>
</feature>
<keyword evidence="3 9" id="KW-0808">Transferase</keyword>
<dbReference type="GO" id="GO:0005886">
    <property type="term" value="C:plasma membrane"/>
    <property type="evidence" value="ECO:0007669"/>
    <property type="project" value="UniProtKB-SubCell"/>
</dbReference>
<organism evidence="9 10">
    <name type="scientific">Chromatocurvus halotolerans</name>
    <dbReference type="NCBI Taxonomy" id="1132028"/>
    <lineage>
        <taxon>Bacteria</taxon>
        <taxon>Pseudomonadati</taxon>
        <taxon>Pseudomonadota</taxon>
        <taxon>Gammaproteobacteria</taxon>
        <taxon>Cellvibrionales</taxon>
        <taxon>Halieaceae</taxon>
        <taxon>Chromatocurvus</taxon>
    </lineage>
</organism>
<feature type="transmembrane region" description="Helical" evidence="8">
    <location>
        <begin position="150"/>
        <end position="168"/>
    </location>
</feature>
<keyword evidence="7" id="KW-0479">Metal-binding</keyword>
<feature type="transmembrane region" description="Helical" evidence="8">
    <location>
        <begin position="303"/>
        <end position="322"/>
    </location>
</feature>
<feature type="transmembrane region" description="Helical" evidence="8">
    <location>
        <begin position="125"/>
        <end position="143"/>
    </location>
</feature>
<evidence type="ECO:0000313" key="10">
    <source>
        <dbReference type="Proteomes" id="UP000294980"/>
    </source>
</evidence>
<evidence type="ECO:0000313" key="9">
    <source>
        <dbReference type="EMBL" id="TCO76112.1"/>
    </source>
</evidence>
<dbReference type="GO" id="GO:0016780">
    <property type="term" value="F:phosphotransferase activity, for other substituted phosphate groups"/>
    <property type="evidence" value="ECO:0007669"/>
    <property type="project" value="InterPro"/>
</dbReference>
<keyword evidence="7" id="KW-0460">Magnesium</keyword>
<evidence type="ECO:0000256" key="8">
    <source>
        <dbReference type="SAM" id="Phobius"/>
    </source>
</evidence>
<keyword evidence="2" id="KW-1003">Cell membrane</keyword>
<feature type="transmembrane region" description="Helical" evidence="8">
    <location>
        <begin position="43"/>
        <end position="64"/>
    </location>
</feature>
<dbReference type="GO" id="GO:0044038">
    <property type="term" value="P:cell wall macromolecule biosynthetic process"/>
    <property type="evidence" value="ECO:0007669"/>
    <property type="project" value="TreeGrafter"/>
</dbReference>
<comment type="cofactor">
    <cofactor evidence="7">
        <name>Mg(2+)</name>
        <dbReference type="ChEBI" id="CHEBI:18420"/>
    </cofactor>
</comment>
<evidence type="ECO:0000256" key="5">
    <source>
        <dbReference type="ARBA" id="ARBA00022989"/>
    </source>
</evidence>
<dbReference type="GO" id="GO:0071555">
    <property type="term" value="P:cell wall organization"/>
    <property type="evidence" value="ECO:0007669"/>
    <property type="project" value="TreeGrafter"/>
</dbReference>
<feature type="transmembrane region" description="Helical" evidence="8">
    <location>
        <begin position="100"/>
        <end position="119"/>
    </location>
</feature>
<dbReference type="Proteomes" id="UP000294980">
    <property type="component" value="Unassembled WGS sequence"/>
</dbReference>
<keyword evidence="4 8" id="KW-0812">Transmembrane</keyword>
<dbReference type="InterPro" id="IPR000715">
    <property type="entry name" value="Glycosyl_transferase_4"/>
</dbReference>
<accession>A0A4R2KTF6</accession>
<evidence type="ECO:0000256" key="1">
    <source>
        <dbReference type="ARBA" id="ARBA00004651"/>
    </source>
</evidence>
<name>A0A4R2KTF6_9GAMM</name>
<dbReference type="GO" id="GO:0009103">
    <property type="term" value="P:lipopolysaccharide biosynthetic process"/>
    <property type="evidence" value="ECO:0007669"/>
    <property type="project" value="TreeGrafter"/>
</dbReference>
<dbReference type="OrthoDB" id="9783652at2"/>
<dbReference type="PANTHER" id="PTHR22926:SF3">
    <property type="entry name" value="UNDECAPRENYL-PHOSPHATE ALPHA-N-ACETYLGLUCOSAMINYL 1-PHOSPHATE TRANSFERASE"/>
    <property type="match status" value="1"/>
</dbReference>
<dbReference type="EMBL" id="SLWX01000005">
    <property type="protein sequence ID" value="TCO76112.1"/>
    <property type="molecule type" value="Genomic_DNA"/>
</dbReference>
<keyword evidence="5 8" id="KW-1133">Transmembrane helix</keyword>
<evidence type="ECO:0000256" key="3">
    <source>
        <dbReference type="ARBA" id="ARBA00022679"/>
    </source>
</evidence>
<dbReference type="Pfam" id="PF00953">
    <property type="entry name" value="Glycos_transf_4"/>
    <property type="match status" value="1"/>
</dbReference>
<evidence type="ECO:0000256" key="6">
    <source>
        <dbReference type="ARBA" id="ARBA00023136"/>
    </source>
</evidence>
<evidence type="ECO:0000256" key="7">
    <source>
        <dbReference type="PIRSR" id="PIRSR600715-1"/>
    </source>
</evidence>
<comment type="caution">
    <text evidence="9">The sequence shown here is derived from an EMBL/GenBank/DDBJ whole genome shotgun (WGS) entry which is preliminary data.</text>
</comment>
<gene>
    <name evidence="9" type="ORF">EV688_10572</name>
</gene>
<reference evidence="9 10" key="1">
    <citation type="submission" date="2019-03" db="EMBL/GenBank/DDBJ databases">
        <title>Genomic Encyclopedia of Type Strains, Phase IV (KMG-IV): sequencing the most valuable type-strain genomes for metagenomic binning, comparative biology and taxonomic classification.</title>
        <authorList>
            <person name="Goeker M."/>
        </authorList>
    </citation>
    <scope>NUCLEOTIDE SEQUENCE [LARGE SCALE GENOMIC DNA]</scope>
    <source>
        <strain evidence="9 10">DSM 23344</strain>
    </source>
</reference>
<sequence>MSGTLVVFLVAMTGATALCAVYRWRATAAGWLAHPEARSSHRVATVSGAGVAVVAALLLALLAVGPPLPAAGLAVLATSALLSGVGLIDDLAPLGVRLRLGIYALAAALTAAWLCAPGQALSDWALIGLAALWILVFINLFNFMDGIDGLAALQALSAAVMLGWLGVLQGAADWYVASCSATAGAFAGFLFFNGPPARLFMGDAGSIPGGYLLASLLVAGWCLEGVSAYPGLILLALFIADSVTTLVFRACRRERLWQAHRQHLYQRLARRWQSHRRVDLLFIVLQWLWLVPLALMATVQPQYAALLCSLAYLPLLIAMVKLRSIQ</sequence>
<comment type="subcellular location">
    <subcellularLocation>
        <location evidence="1">Cell membrane</location>
        <topology evidence="1">Multi-pass membrane protein</topology>
    </subcellularLocation>
</comment>
<feature type="transmembrane region" description="Helical" evidence="8">
    <location>
        <begin position="229"/>
        <end position="251"/>
    </location>
</feature>
<feature type="transmembrane region" description="Helical" evidence="8">
    <location>
        <begin position="6"/>
        <end position="22"/>
    </location>
</feature>
<keyword evidence="10" id="KW-1185">Reference proteome</keyword>
<proteinExistence type="predicted"/>
<feature type="transmembrane region" description="Helical" evidence="8">
    <location>
        <begin position="280"/>
        <end position="297"/>
    </location>
</feature>
<evidence type="ECO:0000256" key="4">
    <source>
        <dbReference type="ARBA" id="ARBA00022692"/>
    </source>
</evidence>
<dbReference type="GO" id="GO:0046872">
    <property type="term" value="F:metal ion binding"/>
    <property type="evidence" value="ECO:0007669"/>
    <property type="project" value="UniProtKB-KW"/>
</dbReference>
<keyword evidence="6 8" id="KW-0472">Membrane</keyword>
<feature type="binding site" evidence="7">
    <location>
        <position position="142"/>
    </location>
    <ligand>
        <name>Mg(2+)</name>
        <dbReference type="ChEBI" id="CHEBI:18420"/>
    </ligand>
</feature>
<dbReference type="PANTHER" id="PTHR22926">
    <property type="entry name" value="PHOSPHO-N-ACETYLMURAMOYL-PENTAPEPTIDE-TRANSFERASE"/>
    <property type="match status" value="1"/>
</dbReference>
<feature type="binding site" evidence="7">
    <location>
        <position position="203"/>
    </location>
    <ligand>
        <name>Mg(2+)</name>
        <dbReference type="ChEBI" id="CHEBI:18420"/>
    </ligand>
</feature>
<feature type="transmembrane region" description="Helical" evidence="8">
    <location>
        <begin position="204"/>
        <end position="223"/>
    </location>
</feature>
<protein>
    <submittedName>
        <fullName evidence="9">Fuc2NAc and GlcNAc transferase</fullName>
    </submittedName>
</protein>
<evidence type="ECO:0000256" key="2">
    <source>
        <dbReference type="ARBA" id="ARBA00022475"/>
    </source>
</evidence>
<feature type="transmembrane region" description="Helical" evidence="8">
    <location>
        <begin position="70"/>
        <end position="88"/>
    </location>
</feature>